<evidence type="ECO:0000259" key="1">
    <source>
        <dbReference type="Pfam" id="PF07687"/>
    </source>
</evidence>
<dbReference type="AlphaFoldDB" id="A0AAE8SFV4"/>
<dbReference type="EMBL" id="ONZP01000118">
    <property type="protein sequence ID" value="SPJ74340.1"/>
    <property type="molecule type" value="Genomic_DNA"/>
</dbReference>
<comment type="caution">
    <text evidence="2">The sequence shown here is derived from an EMBL/GenBank/DDBJ whole genome shotgun (WGS) entry which is preliminary data.</text>
</comment>
<evidence type="ECO:0000313" key="3">
    <source>
        <dbReference type="Proteomes" id="UP001187734"/>
    </source>
</evidence>
<accession>A0AAE8SFV4</accession>
<dbReference type="InterPro" id="IPR050072">
    <property type="entry name" value="Peptidase_M20A"/>
</dbReference>
<dbReference type="InterPro" id="IPR011650">
    <property type="entry name" value="Peptidase_M20_dimer"/>
</dbReference>
<name>A0AAE8SFV4_9HYPO</name>
<gene>
    <name evidence="2" type="ORF">FTOL_04070</name>
</gene>
<dbReference type="PANTHER" id="PTHR43808">
    <property type="entry name" value="ACETYLORNITHINE DEACETYLASE"/>
    <property type="match status" value="1"/>
</dbReference>
<dbReference type="SUPFAM" id="SSF53187">
    <property type="entry name" value="Zn-dependent exopeptidases"/>
    <property type="match status" value="1"/>
</dbReference>
<dbReference type="PANTHER" id="PTHR43808:SF25">
    <property type="entry name" value="PEPTIDASE M20 DIMERISATION DOMAIN-CONTAINING PROTEIN"/>
    <property type="match status" value="1"/>
</dbReference>
<dbReference type="Gene3D" id="3.30.70.360">
    <property type="match status" value="1"/>
</dbReference>
<dbReference type="Gene3D" id="3.40.630.10">
    <property type="entry name" value="Zn peptidases"/>
    <property type="match status" value="1"/>
</dbReference>
<evidence type="ECO:0000313" key="2">
    <source>
        <dbReference type="EMBL" id="SPJ74340.1"/>
    </source>
</evidence>
<dbReference type="Proteomes" id="UP001187734">
    <property type="component" value="Unassembled WGS sequence"/>
</dbReference>
<dbReference type="Pfam" id="PF07687">
    <property type="entry name" value="M20_dimer"/>
    <property type="match status" value="1"/>
</dbReference>
<reference evidence="2" key="1">
    <citation type="submission" date="2018-03" db="EMBL/GenBank/DDBJ databases">
        <authorList>
            <person name="Guldener U."/>
        </authorList>
    </citation>
    <scope>NUCLEOTIDE SEQUENCE</scope>
</reference>
<organism evidence="2 3">
    <name type="scientific">Fusarium torulosum</name>
    <dbReference type="NCBI Taxonomy" id="33205"/>
    <lineage>
        <taxon>Eukaryota</taxon>
        <taxon>Fungi</taxon>
        <taxon>Dikarya</taxon>
        <taxon>Ascomycota</taxon>
        <taxon>Pezizomycotina</taxon>
        <taxon>Sordariomycetes</taxon>
        <taxon>Hypocreomycetidae</taxon>
        <taxon>Hypocreales</taxon>
        <taxon>Nectriaceae</taxon>
        <taxon>Fusarium</taxon>
    </lineage>
</organism>
<sequence>MKSDVAAAMVALANAKRLELNGVKLGGDVIFTAVADEESGSIGTEDILRAGWWADAAIVSEPTGLQIFHARKGFCDIEVVVHGVAAHGSRPDLGVDAISMQGIFFLSLESSSSKFIKVPLALVVT</sequence>
<proteinExistence type="predicted"/>
<feature type="domain" description="Peptidase M20 dimerisation" evidence="1">
    <location>
        <begin position="70"/>
        <end position="109"/>
    </location>
</feature>
<protein>
    <recommendedName>
        <fullName evidence="1">Peptidase M20 dimerisation domain-containing protein</fullName>
    </recommendedName>
</protein>
<keyword evidence="3" id="KW-1185">Reference proteome</keyword>